<evidence type="ECO:0000256" key="1">
    <source>
        <dbReference type="SAM" id="MobiDB-lite"/>
    </source>
</evidence>
<dbReference type="EMBL" id="FZPH01000012">
    <property type="protein sequence ID" value="SNT60691.1"/>
    <property type="molecule type" value="Genomic_DNA"/>
</dbReference>
<proteinExistence type="predicted"/>
<gene>
    <name evidence="2" type="ORF">SAMN05421812_112157</name>
</gene>
<feature type="region of interest" description="Disordered" evidence="1">
    <location>
        <begin position="317"/>
        <end position="336"/>
    </location>
</feature>
<evidence type="ECO:0000313" key="3">
    <source>
        <dbReference type="Proteomes" id="UP000198362"/>
    </source>
</evidence>
<evidence type="ECO:0008006" key="4">
    <source>
        <dbReference type="Google" id="ProtNLM"/>
    </source>
</evidence>
<dbReference type="AlphaFoldDB" id="A0A239P0N6"/>
<dbReference type="Proteomes" id="UP000198362">
    <property type="component" value="Unassembled WGS sequence"/>
</dbReference>
<protein>
    <recommendedName>
        <fullName evidence="4">Alpha/beta hydrolase</fullName>
    </recommendedName>
</protein>
<accession>A0A239P0N6</accession>
<keyword evidence="3" id="KW-1185">Reference proteome</keyword>
<sequence>MAGLTLLLLLCVLGPVLLAEALLARHEVLAYAAGWRAPTGALRTRVPHARGAEPDAPPAAYLVYLDGIGKRHYRDTRDGGRLVKAIIAGAPELRVLGQVQPYSPLAYALAERPVWIWLRRHVGLLLFLHNVMQIFIAADHRYRPLYNRAVGAQIATQLRLAGYRRGSGIPVVLLSYSGGAQVATGAVEELWTQLRCPLELVNLGGFHNGANDLTHARHVHRLTSDADWIERLGAWIFPQRWRVFPRGPWNRAERAGKVSVHRLDPATHIGERSYISPAATLPDGRTHLDHTAETVIALIRAGLDARLKVRRTAVGQAGTTGWKPPLGAKPCAQEQS</sequence>
<dbReference type="RefSeq" id="WP_218824696.1">
    <property type="nucleotide sequence ID" value="NZ_FZPH01000012.1"/>
</dbReference>
<name>A0A239P0N6_9ACTN</name>
<evidence type="ECO:0000313" key="2">
    <source>
        <dbReference type="EMBL" id="SNT60691.1"/>
    </source>
</evidence>
<reference evidence="2 3" key="1">
    <citation type="submission" date="2017-06" db="EMBL/GenBank/DDBJ databases">
        <authorList>
            <person name="Kim H.J."/>
            <person name="Triplett B.A."/>
        </authorList>
    </citation>
    <scope>NUCLEOTIDE SEQUENCE [LARGE SCALE GENOMIC DNA]</scope>
    <source>
        <strain evidence="2 3">CGMCC 4.5593</strain>
    </source>
</reference>
<organism evidence="2 3">
    <name type="scientific">Asanoa hainanensis</name>
    <dbReference type="NCBI Taxonomy" id="560556"/>
    <lineage>
        <taxon>Bacteria</taxon>
        <taxon>Bacillati</taxon>
        <taxon>Actinomycetota</taxon>
        <taxon>Actinomycetes</taxon>
        <taxon>Micromonosporales</taxon>
        <taxon>Micromonosporaceae</taxon>
        <taxon>Asanoa</taxon>
    </lineage>
</organism>